<evidence type="ECO:0000313" key="5">
    <source>
        <dbReference type="Proteomes" id="UP000655868"/>
    </source>
</evidence>
<feature type="domain" description="Mce/MlaD" evidence="2">
    <location>
        <begin position="42"/>
        <end position="111"/>
    </location>
</feature>
<evidence type="ECO:0000259" key="3">
    <source>
        <dbReference type="Pfam" id="PF11887"/>
    </source>
</evidence>
<dbReference type="NCBIfam" id="TIGR00996">
    <property type="entry name" value="Mtu_fam_mce"/>
    <property type="match status" value="1"/>
</dbReference>
<organism evidence="4 5">
    <name type="scientific">Antrihabitans stalagmiti</name>
    <dbReference type="NCBI Taxonomy" id="2799499"/>
    <lineage>
        <taxon>Bacteria</taxon>
        <taxon>Bacillati</taxon>
        <taxon>Actinomycetota</taxon>
        <taxon>Actinomycetes</taxon>
        <taxon>Mycobacteriales</taxon>
        <taxon>Nocardiaceae</taxon>
        <taxon>Antrihabitans</taxon>
    </lineage>
</organism>
<dbReference type="Proteomes" id="UP000655868">
    <property type="component" value="Unassembled WGS sequence"/>
</dbReference>
<sequence>MSSVLKSALKLAVFAMVMVLALVVIISAIKRPVSGDTESHLALFTDANGLKSGDDVRMYGVQVGKVESVSLEDNLANVRLVVQQSHAIYENSELAIRYQTLTGQRYVDIQQPPMPTERIADGATIGTDRTIPSFDVTSLFNGLKPVLANLSPGDLNRFAESLVAVIEGDGNGIGPALDAIGNLSSHVKDRQAVISTLVRNLSEIQNQIGGRSPQLVVLLAKIADVFEVLQQKIDGLVVFALTAPAVLTPLDSLLDTLGLTRSSNPDIDNIVARLFPAPGEAVEVLSRLPGLLDSLNAAIPHNVSGVELTCSRGTADLPPVVSVLLSGQRISICN</sequence>
<evidence type="ECO:0000259" key="2">
    <source>
        <dbReference type="Pfam" id="PF02470"/>
    </source>
</evidence>
<dbReference type="InterPro" id="IPR003399">
    <property type="entry name" value="Mce/MlaD"/>
</dbReference>
<dbReference type="EMBL" id="JAEMNV010000003">
    <property type="protein sequence ID" value="MBJ8339068.1"/>
    <property type="molecule type" value="Genomic_DNA"/>
</dbReference>
<dbReference type="InterPro" id="IPR005693">
    <property type="entry name" value="Mce"/>
</dbReference>
<proteinExistence type="predicted"/>
<name>A0A934NPN9_9NOCA</name>
<gene>
    <name evidence="4" type="ORF">JGU71_09240</name>
</gene>
<feature type="transmembrane region" description="Helical" evidence="1">
    <location>
        <begin position="12"/>
        <end position="29"/>
    </location>
</feature>
<keyword evidence="1" id="KW-0472">Membrane</keyword>
<dbReference type="InterPro" id="IPR024516">
    <property type="entry name" value="Mce_C"/>
</dbReference>
<dbReference type="PANTHER" id="PTHR33371:SF17">
    <property type="entry name" value="MCE-FAMILY PROTEIN MCE1B"/>
    <property type="match status" value="1"/>
</dbReference>
<dbReference type="GO" id="GO:0051701">
    <property type="term" value="P:biological process involved in interaction with host"/>
    <property type="evidence" value="ECO:0007669"/>
    <property type="project" value="TreeGrafter"/>
</dbReference>
<protein>
    <submittedName>
        <fullName evidence="4">MCE family protein</fullName>
    </submittedName>
</protein>
<dbReference type="AlphaFoldDB" id="A0A934NPN9"/>
<keyword evidence="5" id="KW-1185">Reference proteome</keyword>
<dbReference type="Pfam" id="PF02470">
    <property type="entry name" value="MlaD"/>
    <property type="match status" value="1"/>
</dbReference>
<accession>A0A934NPN9</accession>
<dbReference type="InterPro" id="IPR052336">
    <property type="entry name" value="MlaD_Phospholipid_Transporter"/>
</dbReference>
<evidence type="ECO:0000256" key="1">
    <source>
        <dbReference type="SAM" id="Phobius"/>
    </source>
</evidence>
<reference evidence="4" key="1">
    <citation type="submission" date="2020-12" db="EMBL/GenBank/DDBJ databases">
        <title>Antrihabitans popcorni sp. nov. and Antrihabitans auranticaus sp. nov., isolated from a larva cave.</title>
        <authorList>
            <person name="Lee S.D."/>
            <person name="Kim I.S."/>
        </authorList>
    </citation>
    <scope>NUCLEOTIDE SEQUENCE</scope>
    <source>
        <strain evidence="4">YC3-6</strain>
    </source>
</reference>
<dbReference type="PANTHER" id="PTHR33371">
    <property type="entry name" value="INTERMEMBRANE PHOSPHOLIPID TRANSPORT SYSTEM BINDING PROTEIN MLAD-RELATED"/>
    <property type="match status" value="1"/>
</dbReference>
<feature type="domain" description="Mammalian cell entry C-terminal" evidence="3">
    <location>
        <begin position="117"/>
        <end position="242"/>
    </location>
</feature>
<evidence type="ECO:0000313" key="4">
    <source>
        <dbReference type="EMBL" id="MBJ8339068.1"/>
    </source>
</evidence>
<dbReference type="GO" id="GO:0005576">
    <property type="term" value="C:extracellular region"/>
    <property type="evidence" value="ECO:0007669"/>
    <property type="project" value="TreeGrafter"/>
</dbReference>
<dbReference type="RefSeq" id="WP_199703786.1">
    <property type="nucleotide sequence ID" value="NZ_JAEMNV010000003.1"/>
</dbReference>
<keyword evidence="1" id="KW-1133">Transmembrane helix</keyword>
<keyword evidence="1" id="KW-0812">Transmembrane</keyword>
<comment type="caution">
    <text evidence="4">The sequence shown here is derived from an EMBL/GenBank/DDBJ whole genome shotgun (WGS) entry which is preliminary data.</text>
</comment>
<dbReference type="Pfam" id="PF11887">
    <property type="entry name" value="Mce4_CUP1"/>
    <property type="match status" value="1"/>
</dbReference>